<dbReference type="Proteomes" id="UP001595776">
    <property type="component" value="Unassembled WGS sequence"/>
</dbReference>
<dbReference type="Gene3D" id="3.30.450.20">
    <property type="entry name" value="PAS domain"/>
    <property type="match status" value="1"/>
</dbReference>
<name>A0ABV8U8U4_9PROT</name>
<dbReference type="InterPro" id="IPR000014">
    <property type="entry name" value="PAS"/>
</dbReference>
<comment type="caution">
    <text evidence="2">The sequence shown here is derived from an EMBL/GenBank/DDBJ whole genome shotgun (WGS) entry which is preliminary data.</text>
</comment>
<dbReference type="NCBIfam" id="TIGR00229">
    <property type="entry name" value="sensory_box"/>
    <property type="match status" value="1"/>
</dbReference>
<dbReference type="InterPro" id="IPR035965">
    <property type="entry name" value="PAS-like_dom_sf"/>
</dbReference>
<organism evidence="2 3">
    <name type="scientific">Kordiimonas lipolytica</name>
    <dbReference type="NCBI Taxonomy" id="1662421"/>
    <lineage>
        <taxon>Bacteria</taxon>
        <taxon>Pseudomonadati</taxon>
        <taxon>Pseudomonadota</taxon>
        <taxon>Alphaproteobacteria</taxon>
        <taxon>Kordiimonadales</taxon>
        <taxon>Kordiimonadaceae</taxon>
        <taxon>Kordiimonas</taxon>
    </lineage>
</organism>
<feature type="domain" description="PAS fold-3" evidence="1">
    <location>
        <begin position="32"/>
        <end position="114"/>
    </location>
</feature>
<accession>A0ABV8U8U4</accession>
<evidence type="ECO:0000313" key="2">
    <source>
        <dbReference type="EMBL" id="MFC4346903.1"/>
    </source>
</evidence>
<dbReference type="SUPFAM" id="SSF55785">
    <property type="entry name" value="PYP-like sensor domain (PAS domain)"/>
    <property type="match status" value="1"/>
</dbReference>
<protein>
    <submittedName>
        <fullName evidence="2">PAS domain-containing protein</fullName>
    </submittedName>
</protein>
<dbReference type="RefSeq" id="WP_068147029.1">
    <property type="nucleotide sequence ID" value="NZ_JBHSCR010000001.1"/>
</dbReference>
<dbReference type="EMBL" id="JBHSCR010000001">
    <property type="protein sequence ID" value="MFC4346903.1"/>
    <property type="molecule type" value="Genomic_DNA"/>
</dbReference>
<evidence type="ECO:0000259" key="1">
    <source>
        <dbReference type="Pfam" id="PF08447"/>
    </source>
</evidence>
<keyword evidence="3" id="KW-1185">Reference proteome</keyword>
<proteinExistence type="predicted"/>
<sequence>MSVKSGVVPVDEEITFPSNEIIVSKTDLKGRILYANDVFCRVAEMTTSDVIGQPHSIIRHPDMPRAVFKLLWDQISNGHEIFAYVKNMSATGKYYWVLAHVTPSLAPDGSIVGYHSNRRVPPKKGLEAIKPLYRELLDIEKSHKNGQEALAASTARLQAMLSGAGQDYDSFIWSVAA</sequence>
<dbReference type="CDD" id="cd00130">
    <property type="entry name" value="PAS"/>
    <property type="match status" value="1"/>
</dbReference>
<gene>
    <name evidence="2" type="ORF">ACFO5Q_03490</name>
</gene>
<dbReference type="InterPro" id="IPR013655">
    <property type="entry name" value="PAS_fold_3"/>
</dbReference>
<reference evidence="3" key="1">
    <citation type="journal article" date="2019" name="Int. J. Syst. Evol. Microbiol.">
        <title>The Global Catalogue of Microorganisms (GCM) 10K type strain sequencing project: providing services to taxonomists for standard genome sequencing and annotation.</title>
        <authorList>
            <consortium name="The Broad Institute Genomics Platform"/>
            <consortium name="The Broad Institute Genome Sequencing Center for Infectious Disease"/>
            <person name="Wu L."/>
            <person name="Ma J."/>
        </authorList>
    </citation>
    <scope>NUCLEOTIDE SEQUENCE [LARGE SCALE GENOMIC DNA]</scope>
    <source>
        <strain evidence="3">CGMCC 1.15304</strain>
    </source>
</reference>
<evidence type="ECO:0000313" key="3">
    <source>
        <dbReference type="Proteomes" id="UP001595776"/>
    </source>
</evidence>
<dbReference type="Pfam" id="PF08447">
    <property type="entry name" value="PAS_3"/>
    <property type="match status" value="1"/>
</dbReference>